<keyword evidence="2" id="KW-0175">Coiled coil</keyword>
<proteinExistence type="inferred from homology"/>
<evidence type="ECO:0000259" key="6">
    <source>
        <dbReference type="Pfam" id="PF25989"/>
    </source>
</evidence>
<dbReference type="RefSeq" id="WP_196078858.1">
    <property type="nucleotide sequence ID" value="NZ_JADPVI010000001.1"/>
</dbReference>
<gene>
    <name evidence="7" type="ORF">IV494_03955</name>
</gene>
<comment type="similarity">
    <text evidence="1">Belongs to the membrane fusion protein (MFP) (TC 8.A.1) family.</text>
</comment>
<sequence length="357" mass="38766">MKARPIIYSVLAVILIAAGIYTISNNKKKNQAETAIVSQKNEFISVNVTQAKYEHITNDYSSNGTFAPYQELSFPSEISGRIVRVLVDEGSYVRVGQTVATIKKDQLEVDNSNANATYQNAVVDNQRYENAFKTGGVTKQQVDNSRLQVKNARAQLQQANLRIGDTNVRASINGIINKRLIEPGSVVSPGTVMFEIVNVSRLKLKVNVNESQVASMKVGDEIDVKASVYPDAAFKGRISFIAPLADASLNFPVEIEINNSNENKLRAGMYGTAVFNSKDSGTAHAMLVLPKDAFVGGVSSNEVFVVNKDNIVKLTKVVVGRIFGDQIEILGGIKEGQTVVTTGQINLIDGAKIKIVK</sequence>
<dbReference type="Gene3D" id="2.40.420.20">
    <property type="match status" value="1"/>
</dbReference>
<protein>
    <submittedName>
        <fullName evidence="7">Efflux RND transporter periplasmic adaptor subunit</fullName>
    </submittedName>
</protein>
<dbReference type="InterPro" id="IPR058792">
    <property type="entry name" value="Beta-barrel_RND_2"/>
</dbReference>
<dbReference type="InterPro" id="IPR058625">
    <property type="entry name" value="MdtA-like_BSH"/>
</dbReference>
<feature type="domain" description="CusB-like beta-barrel" evidence="5">
    <location>
        <begin position="204"/>
        <end position="277"/>
    </location>
</feature>
<feature type="transmembrane region" description="Helical" evidence="3">
    <location>
        <begin position="6"/>
        <end position="23"/>
    </location>
</feature>
<dbReference type="EMBL" id="JADPVI010000001">
    <property type="protein sequence ID" value="MBF8456328.1"/>
    <property type="molecule type" value="Genomic_DNA"/>
</dbReference>
<evidence type="ECO:0000256" key="2">
    <source>
        <dbReference type="SAM" id="Coils"/>
    </source>
</evidence>
<dbReference type="Gene3D" id="1.10.287.470">
    <property type="entry name" value="Helix hairpin bin"/>
    <property type="match status" value="1"/>
</dbReference>
<dbReference type="Pfam" id="PF25989">
    <property type="entry name" value="YknX_C"/>
    <property type="match status" value="1"/>
</dbReference>
<feature type="domain" description="Multidrug resistance protein MdtA-like barrel-sandwich hybrid" evidence="4">
    <location>
        <begin position="76"/>
        <end position="197"/>
    </location>
</feature>
<evidence type="ECO:0000313" key="7">
    <source>
        <dbReference type="EMBL" id="MBF8456328.1"/>
    </source>
</evidence>
<dbReference type="PANTHER" id="PTHR30469">
    <property type="entry name" value="MULTIDRUG RESISTANCE PROTEIN MDTA"/>
    <property type="match status" value="1"/>
</dbReference>
<dbReference type="InterPro" id="IPR006143">
    <property type="entry name" value="RND_pump_MFP"/>
</dbReference>
<feature type="coiled-coil region" evidence="2">
    <location>
        <begin position="142"/>
        <end position="169"/>
    </location>
</feature>
<dbReference type="Gene3D" id="2.40.30.170">
    <property type="match status" value="1"/>
</dbReference>
<dbReference type="SUPFAM" id="SSF111369">
    <property type="entry name" value="HlyD-like secretion proteins"/>
    <property type="match status" value="1"/>
</dbReference>
<evidence type="ECO:0000259" key="5">
    <source>
        <dbReference type="Pfam" id="PF25954"/>
    </source>
</evidence>
<feature type="domain" description="YknX-like C-terminal permuted SH3-like" evidence="6">
    <location>
        <begin position="287"/>
        <end position="355"/>
    </location>
</feature>
<dbReference type="Proteomes" id="UP000660070">
    <property type="component" value="Unassembled WGS sequence"/>
</dbReference>
<dbReference type="Pfam" id="PF25917">
    <property type="entry name" value="BSH_RND"/>
    <property type="match status" value="1"/>
</dbReference>
<evidence type="ECO:0000256" key="3">
    <source>
        <dbReference type="SAM" id="Phobius"/>
    </source>
</evidence>
<dbReference type="Gene3D" id="2.40.50.100">
    <property type="match status" value="1"/>
</dbReference>
<evidence type="ECO:0000256" key="1">
    <source>
        <dbReference type="ARBA" id="ARBA00009477"/>
    </source>
</evidence>
<evidence type="ECO:0000259" key="4">
    <source>
        <dbReference type="Pfam" id="PF25917"/>
    </source>
</evidence>
<keyword evidence="3" id="KW-1133">Transmembrane helix</keyword>
<keyword evidence="3" id="KW-0812">Transmembrane</keyword>
<keyword evidence="3" id="KW-0472">Membrane</keyword>
<name>A0ABS0F9G4_9FLAO</name>
<comment type="caution">
    <text evidence="7">The sequence shown here is derived from an EMBL/GenBank/DDBJ whole genome shotgun (WGS) entry which is preliminary data.</text>
</comment>
<organism evidence="7 8">
    <name type="scientific">Kaistella gelatinilytica</name>
    <dbReference type="NCBI Taxonomy" id="2787636"/>
    <lineage>
        <taxon>Bacteria</taxon>
        <taxon>Pseudomonadati</taxon>
        <taxon>Bacteroidota</taxon>
        <taxon>Flavobacteriia</taxon>
        <taxon>Flavobacteriales</taxon>
        <taxon>Weeksellaceae</taxon>
        <taxon>Chryseobacterium group</taxon>
        <taxon>Kaistella</taxon>
    </lineage>
</organism>
<keyword evidence="8" id="KW-1185">Reference proteome</keyword>
<dbReference type="NCBIfam" id="TIGR01730">
    <property type="entry name" value="RND_mfp"/>
    <property type="match status" value="1"/>
</dbReference>
<accession>A0ABS0F9G4</accession>
<dbReference type="InterPro" id="IPR058637">
    <property type="entry name" value="YknX-like_C"/>
</dbReference>
<evidence type="ECO:0000313" key="8">
    <source>
        <dbReference type="Proteomes" id="UP000660070"/>
    </source>
</evidence>
<reference evidence="7 8" key="1">
    <citation type="submission" date="2020-11" db="EMBL/GenBank/DDBJ databases">
        <title>Kaistella gelatinilytica sp. nov., a flavobacterium isolated from Antarctic Soil.</title>
        <authorList>
            <person name="Li J."/>
        </authorList>
    </citation>
    <scope>NUCLEOTIDE SEQUENCE [LARGE SCALE GENOMIC DNA]</scope>
    <source>
        <strain evidence="7 8">G5-32</strain>
    </source>
</reference>
<dbReference type="Pfam" id="PF25954">
    <property type="entry name" value="Beta-barrel_RND_2"/>
    <property type="match status" value="1"/>
</dbReference>